<dbReference type="InterPro" id="IPR001650">
    <property type="entry name" value="Helicase_C-like"/>
</dbReference>
<dbReference type="InterPro" id="IPR011545">
    <property type="entry name" value="DEAD/DEAH_box_helicase_dom"/>
</dbReference>
<dbReference type="KEGG" id="fax:FUAX_24330"/>
<evidence type="ECO:0000259" key="7">
    <source>
        <dbReference type="SMART" id="SM00487"/>
    </source>
</evidence>
<dbReference type="Gene3D" id="3.40.50.300">
    <property type="entry name" value="P-loop containing nucleotide triphosphate hydrolases"/>
    <property type="match status" value="2"/>
</dbReference>
<dbReference type="InterPro" id="IPR014001">
    <property type="entry name" value="Helicase_ATP-bd"/>
</dbReference>
<evidence type="ECO:0000259" key="8">
    <source>
        <dbReference type="SMART" id="SM00490"/>
    </source>
</evidence>
<dbReference type="CDD" id="cd18787">
    <property type="entry name" value="SF2_C_DEAD"/>
    <property type="match status" value="1"/>
</dbReference>
<comment type="similarity">
    <text evidence="5">Belongs to the DEAD box helicase family.</text>
</comment>
<feature type="domain" description="Helicase C-terminal" evidence="8">
    <location>
        <begin position="315"/>
        <end position="398"/>
    </location>
</feature>
<protein>
    <submittedName>
        <fullName evidence="9">DEAD/DEAH box helicase</fullName>
    </submittedName>
</protein>
<dbReference type="GO" id="GO:0005524">
    <property type="term" value="F:ATP binding"/>
    <property type="evidence" value="ECO:0007669"/>
    <property type="project" value="UniProtKB-KW"/>
</dbReference>
<dbReference type="CDD" id="cd00268">
    <property type="entry name" value="DEADc"/>
    <property type="match status" value="1"/>
</dbReference>
<name>A0AAU9DAN1_9BACT</name>
<dbReference type="GO" id="GO:0016787">
    <property type="term" value="F:hydrolase activity"/>
    <property type="evidence" value="ECO:0007669"/>
    <property type="project" value="UniProtKB-KW"/>
</dbReference>
<feature type="region of interest" description="Disordered" evidence="6">
    <location>
        <begin position="443"/>
        <end position="509"/>
    </location>
</feature>
<dbReference type="SMART" id="SM00487">
    <property type="entry name" value="DEXDc"/>
    <property type="match status" value="1"/>
</dbReference>
<dbReference type="GO" id="GO:0003724">
    <property type="term" value="F:RNA helicase activity"/>
    <property type="evidence" value="ECO:0007669"/>
    <property type="project" value="TreeGrafter"/>
</dbReference>
<dbReference type="InterPro" id="IPR044742">
    <property type="entry name" value="DEAD/DEAH_RhlB"/>
</dbReference>
<evidence type="ECO:0000256" key="5">
    <source>
        <dbReference type="ARBA" id="ARBA00038437"/>
    </source>
</evidence>
<proteinExistence type="inferred from homology"/>
<keyword evidence="4" id="KW-0067">ATP-binding</keyword>
<evidence type="ECO:0000313" key="9">
    <source>
        <dbReference type="EMBL" id="BDD10001.1"/>
    </source>
</evidence>
<reference evidence="9 10" key="1">
    <citation type="submission" date="2021-12" db="EMBL/GenBank/DDBJ databases">
        <title>Genome sequencing of bacteria with rrn-lacking chromosome and rrn-plasmid.</title>
        <authorList>
            <person name="Anda M."/>
            <person name="Iwasaki W."/>
        </authorList>
    </citation>
    <scope>NUCLEOTIDE SEQUENCE [LARGE SCALE GENOMIC DNA]</scope>
    <source>
        <strain evidence="9 10">DSM 100852</strain>
    </source>
</reference>
<dbReference type="PANTHER" id="PTHR47959:SF13">
    <property type="entry name" value="ATP-DEPENDENT RNA HELICASE RHLE"/>
    <property type="match status" value="1"/>
</dbReference>
<dbReference type="PANTHER" id="PTHR47959">
    <property type="entry name" value="ATP-DEPENDENT RNA HELICASE RHLE-RELATED"/>
    <property type="match status" value="1"/>
</dbReference>
<dbReference type="AlphaFoldDB" id="A0AAU9DAN1"/>
<gene>
    <name evidence="9" type="primary">rhlE</name>
    <name evidence="9" type="ORF">FUAX_24330</name>
</gene>
<dbReference type="Pfam" id="PF00271">
    <property type="entry name" value="Helicase_C"/>
    <property type="match status" value="1"/>
</dbReference>
<evidence type="ECO:0000256" key="2">
    <source>
        <dbReference type="ARBA" id="ARBA00022801"/>
    </source>
</evidence>
<dbReference type="Pfam" id="PF00270">
    <property type="entry name" value="DEAD"/>
    <property type="match status" value="1"/>
</dbReference>
<dbReference type="InterPro" id="IPR027417">
    <property type="entry name" value="P-loop_NTPase"/>
</dbReference>
<feature type="compositionally biased region" description="Basic and acidic residues" evidence="6">
    <location>
        <begin position="460"/>
        <end position="473"/>
    </location>
</feature>
<dbReference type="GO" id="GO:0003676">
    <property type="term" value="F:nucleic acid binding"/>
    <property type="evidence" value="ECO:0007669"/>
    <property type="project" value="InterPro"/>
</dbReference>
<keyword evidence="1" id="KW-0547">Nucleotide-binding</keyword>
<evidence type="ECO:0000256" key="6">
    <source>
        <dbReference type="SAM" id="MobiDB-lite"/>
    </source>
</evidence>
<dbReference type="GO" id="GO:0005829">
    <property type="term" value="C:cytosol"/>
    <property type="evidence" value="ECO:0007669"/>
    <property type="project" value="TreeGrafter"/>
</dbReference>
<dbReference type="SUPFAM" id="SSF52540">
    <property type="entry name" value="P-loop containing nucleoside triphosphate hydrolases"/>
    <property type="match status" value="2"/>
</dbReference>
<evidence type="ECO:0000313" key="10">
    <source>
        <dbReference type="Proteomes" id="UP001348817"/>
    </source>
</evidence>
<keyword evidence="10" id="KW-1185">Reference proteome</keyword>
<evidence type="ECO:0000256" key="4">
    <source>
        <dbReference type="ARBA" id="ARBA00022840"/>
    </source>
</evidence>
<evidence type="ECO:0000256" key="1">
    <source>
        <dbReference type="ARBA" id="ARBA00022741"/>
    </source>
</evidence>
<organism evidence="9 10">
    <name type="scientific">Fulvitalea axinellae</name>
    <dbReference type="NCBI Taxonomy" id="1182444"/>
    <lineage>
        <taxon>Bacteria</taxon>
        <taxon>Pseudomonadati</taxon>
        <taxon>Bacteroidota</taxon>
        <taxon>Cytophagia</taxon>
        <taxon>Cytophagales</taxon>
        <taxon>Persicobacteraceae</taxon>
        <taxon>Fulvitalea</taxon>
    </lineage>
</organism>
<keyword evidence="3 9" id="KW-0347">Helicase</keyword>
<keyword evidence="2" id="KW-0378">Hydrolase</keyword>
<evidence type="ECO:0000256" key="3">
    <source>
        <dbReference type="ARBA" id="ARBA00022806"/>
    </source>
</evidence>
<feature type="domain" description="Helicase ATP-binding" evidence="7">
    <location>
        <begin position="80"/>
        <end position="277"/>
    </location>
</feature>
<dbReference type="InterPro" id="IPR050079">
    <property type="entry name" value="DEAD_box_RNA_helicase"/>
</dbReference>
<dbReference type="EMBL" id="AP025314">
    <property type="protein sequence ID" value="BDD10001.1"/>
    <property type="molecule type" value="Genomic_DNA"/>
</dbReference>
<feature type="compositionally biased region" description="Basic residues" evidence="6">
    <location>
        <begin position="490"/>
        <end position="509"/>
    </location>
</feature>
<sequence length="509" mass="57277">MPLPYNDLFLRTDYNSRQNRFIRLTTRTGDKTTGHLFGQTTPQRNASRLRKDDFQKNISDVLFEDFKLGKFLLRGLQEAGIEEMTPIQEKTIPAVSAGKDVLGIAPTGTGKTIAFLLPVIRNLNYSKEGAPRCLILVPSKELVMQIADVAETLTKYINLRITRAYGGGSKKDQIASLENGTDIVVATPGRLQELIAIRALNPRHIKHFIVDEADTLMDQGFLPQLNLVLDSLPERRQNLLFSATFTHETQEIANSFMNNPTKIVVGEIKPPANIKQQAYDAVNIKTKLNLLADLLNDSETFTKTIVFTESRKVADRTQQFLHHRLFTGKAQVIHSNKTENFRFRAIEEFKTGEATVLVATSVAAKGIDIDDVSHVINFEVPKEYEEYVHRIGRTGRQGKYGEAITLVEPEEMPDFENIQALTGTVIPLMPLPEGTMLVEMAPRKPTADRHGNSVKKHKVKEIERGPAFHEKKDKNKKTNQRVKAMPHLSAKAKKSLGLKSNGRPRKRRK</sequence>
<dbReference type="Proteomes" id="UP001348817">
    <property type="component" value="Chromosome"/>
</dbReference>
<accession>A0AAU9DAN1</accession>
<dbReference type="SMART" id="SM00490">
    <property type="entry name" value="HELICc"/>
    <property type="match status" value="1"/>
</dbReference>